<keyword evidence="5" id="KW-0051">Antiviral defense</keyword>
<dbReference type="EMBL" id="CP008746">
    <property type="protein sequence ID" value="AKJ38107.1"/>
    <property type="molecule type" value="Genomic_DNA"/>
</dbReference>
<sequence>MANRLTKNERMKVLFDNYFEEGIISPLREIEYNDNFKSFKKLKSQKLPYIYDVNHFCFLSNSSSKQVNYLLLKKEKAYVTFNLPKKAGGFREINAPSKSMKHVQRWILDHILYKMSVGDYVHGFVPKRSILTNASIHVSQNLVLGIDIKDFFPSIDFNSVFRIFKSVGYTQKVAHFLAALCTYKGKLPQGAPTSPMLANLAIASLDTIIDKYCRRRNFKYSRYADDITISGSHNLPMHKQKIIEIIEGNGFTVNEEKTRLHSRGSRQKVTGLVVNDKVSIGRSRKKTLRAIVHNILKNGYEIENREKDPFFKEKIFGELAFARMVEPDFANPLIKKLKCANWASYDEQTIDSRESELFMRSLEKKSYHKPVDATQIIESESDFLKAISSTIAELKHYIEDRRWIEPFWDDARVIEINGEKHKIPASPKKETKIQPTLHVFFNRNLLPLGVQVLRETDEGVGKLDFKFLVTLKGNIPLNVCAEFKLAHNEELEHGLTKQLPLYLKASPSKSGIFLVMWFKDDKGKYFSKPVNQNKSQMLKMIEEAIKEINTKEEFKIESILIDASKKPSASHN</sequence>
<dbReference type="InterPro" id="IPR000477">
    <property type="entry name" value="RT_dom"/>
</dbReference>
<reference evidence="9 10" key="2">
    <citation type="journal article" date="2015" name="Stand. Genomic Sci.">
        <title>The complete genome sequence of the rumen methanogen Methanosarcina barkeri CM1.</title>
        <authorList>
            <person name="Lambie S.C."/>
            <person name="Kelly W.J."/>
            <person name="Leahy S.C."/>
            <person name="Li D."/>
            <person name="Reilly K."/>
            <person name="McAllister T.A."/>
            <person name="Valle E.R."/>
            <person name="Attwood G.T."/>
            <person name="Altermann E."/>
        </authorList>
    </citation>
    <scope>NUCLEOTIDE SEQUENCE [LARGE SCALE GENOMIC DNA]</scope>
    <source>
        <strain evidence="9 10">CM1</strain>
    </source>
</reference>
<keyword evidence="1" id="KW-0808">Transferase</keyword>
<dbReference type="GO" id="GO:0046872">
    <property type="term" value="F:metal ion binding"/>
    <property type="evidence" value="ECO:0007669"/>
    <property type="project" value="UniProtKB-KW"/>
</dbReference>
<evidence type="ECO:0000256" key="1">
    <source>
        <dbReference type="ARBA" id="ARBA00022679"/>
    </source>
</evidence>
<evidence type="ECO:0000256" key="6">
    <source>
        <dbReference type="ARBA" id="ARBA00034120"/>
    </source>
</evidence>
<dbReference type="InterPro" id="IPR051083">
    <property type="entry name" value="GrpII_Intron_Splice-Mob/Def"/>
</dbReference>
<comment type="catalytic activity">
    <reaction evidence="7">
        <text>DNA(n) + a 2'-deoxyribonucleoside 5'-triphosphate = DNA(n+1) + diphosphate</text>
        <dbReference type="Rhea" id="RHEA:22508"/>
        <dbReference type="Rhea" id="RHEA-COMP:17339"/>
        <dbReference type="Rhea" id="RHEA-COMP:17340"/>
        <dbReference type="ChEBI" id="CHEBI:33019"/>
        <dbReference type="ChEBI" id="CHEBI:61560"/>
        <dbReference type="ChEBI" id="CHEBI:173112"/>
        <dbReference type="EC" id="2.7.7.49"/>
    </reaction>
</comment>
<dbReference type="SUPFAM" id="SSF56672">
    <property type="entry name" value="DNA/RNA polymerases"/>
    <property type="match status" value="1"/>
</dbReference>
<feature type="domain" description="Reverse transcriptase" evidence="8">
    <location>
        <begin position="64"/>
        <end position="274"/>
    </location>
</feature>
<dbReference type="PANTHER" id="PTHR34047">
    <property type="entry name" value="NUCLEAR INTRON MATURASE 1, MITOCHONDRIAL-RELATED"/>
    <property type="match status" value="1"/>
</dbReference>
<dbReference type="PANTHER" id="PTHR34047:SF7">
    <property type="entry name" value="RNA-DIRECTED DNA POLYMERASE"/>
    <property type="match status" value="1"/>
</dbReference>
<keyword evidence="4" id="KW-0460">Magnesium</keyword>
<dbReference type="Pfam" id="PF00078">
    <property type="entry name" value="RVT_1"/>
    <property type="match status" value="1"/>
</dbReference>
<dbReference type="GeneID" id="25455663"/>
<dbReference type="InterPro" id="IPR043502">
    <property type="entry name" value="DNA/RNA_pol_sf"/>
</dbReference>
<dbReference type="GO" id="GO:0003964">
    <property type="term" value="F:RNA-directed DNA polymerase activity"/>
    <property type="evidence" value="ECO:0007669"/>
    <property type="project" value="UniProtKB-KW"/>
</dbReference>
<accession>A0A0G3CGC5</accession>
<dbReference type="GO" id="GO:0003723">
    <property type="term" value="F:RNA binding"/>
    <property type="evidence" value="ECO:0007669"/>
    <property type="project" value="InterPro"/>
</dbReference>
<evidence type="ECO:0000256" key="5">
    <source>
        <dbReference type="ARBA" id="ARBA00023118"/>
    </source>
</evidence>
<evidence type="ECO:0000256" key="4">
    <source>
        <dbReference type="ARBA" id="ARBA00022842"/>
    </source>
</evidence>
<name>A0A0G3CGC5_METBA</name>
<organism evidence="9 10">
    <name type="scientific">Methanosarcina barkeri CM1</name>
    <dbReference type="NCBI Taxonomy" id="796385"/>
    <lineage>
        <taxon>Archaea</taxon>
        <taxon>Methanobacteriati</taxon>
        <taxon>Methanobacteriota</taxon>
        <taxon>Stenosarchaea group</taxon>
        <taxon>Methanomicrobia</taxon>
        <taxon>Methanosarcinales</taxon>
        <taxon>Methanosarcinaceae</taxon>
        <taxon>Methanosarcina</taxon>
    </lineage>
</organism>
<gene>
    <name evidence="9" type="ORF">MCM1_1047</name>
</gene>
<protein>
    <submittedName>
        <fullName evidence="9">Reverse transcriptase</fullName>
    </submittedName>
</protein>
<reference evidence="10" key="1">
    <citation type="submission" date="2014-06" db="EMBL/GenBank/DDBJ databases">
        <title>The complete genome sequence of Methanosarcina barkeri CM1.</title>
        <authorList>
            <consortium name="Pastoral Greenhouse Gas Research Consortium"/>
            <person name="Lambie S.C."/>
            <person name="Leahy S.C."/>
            <person name="Kelly W.J."/>
            <person name="Li D."/>
            <person name="Reilly K."/>
            <person name="Attwood G.T."/>
            <person name="Altermann E."/>
        </authorList>
    </citation>
    <scope>NUCLEOTIDE SEQUENCE [LARGE SCALE GENOMIC DNA]</scope>
    <source>
        <strain evidence="10">CM1</strain>
    </source>
</reference>
<evidence type="ECO:0000256" key="3">
    <source>
        <dbReference type="ARBA" id="ARBA00022723"/>
    </source>
</evidence>
<evidence type="ECO:0000313" key="9">
    <source>
        <dbReference type="EMBL" id="AKJ38107.1"/>
    </source>
</evidence>
<evidence type="ECO:0000313" key="10">
    <source>
        <dbReference type="Proteomes" id="UP000035331"/>
    </source>
</evidence>
<dbReference type="InterPro" id="IPR000123">
    <property type="entry name" value="Reverse_transcriptase_msDNA"/>
</dbReference>
<dbReference type="PRINTS" id="PR00866">
    <property type="entry name" value="RNADNAPOLMS"/>
</dbReference>
<dbReference type="RefSeq" id="WP_053010626.1">
    <property type="nucleotide sequence ID" value="NZ_CP008746.1"/>
</dbReference>
<dbReference type="PATRIC" id="fig|796385.3.peg.1314"/>
<evidence type="ECO:0000256" key="7">
    <source>
        <dbReference type="ARBA" id="ARBA00048173"/>
    </source>
</evidence>
<dbReference type="GO" id="GO:0051607">
    <property type="term" value="P:defense response to virus"/>
    <property type="evidence" value="ECO:0007669"/>
    <property type="project" value="UniProtKB-KW"/>
</dbReference>
<evidence type="ECO:0000256" key="2">
    <source>
        <dbReference type="ARBA" id="ARBA00022695"/>
    </source>
</evidence>
<dbReference type="NCBIfam" id="NF038233">
    <property type="entry name" value="retron_St85_RT"/>
    <property type="match status" value="1"/>
</dbReference>
<proteinExistence type="inferred from homology"/>
<keyword evidence="9" id="KW-0695">RNA-directed DNA polymerase</keyword>
<dbReference type="Proteomes" id="UP000035331">
    <property type="component" value="Chromosome"/>
</dbReference>
<keyword evidence="2" id="KW-0548">Nucleotidyltransferase</keyword>
<dbReference type="PROSITE" id="PS50878">
    <property type="entry name" value="RT_POL"/>
    <property type="match status" value="1"/>
</dbReference>
<comment type="similarity">
    <text evidence="6">Belongs to the bacterial reverse transcriptase family.</text>
</comment>
<keyword evidence="3" id="KW-0479">Metal-binding</keyword>
<dbReference type="CDD" id="cd03487">
    <property type="entry name" value="RT_Bac_retron_II"/>
    <property type="match status" value="1"/>
</dbReference>
<dbReference type="AlphaFoldDB" id="A0A0G3CGC5"/>
<evidence type="ECO:0000259" key="8">
    <source>
        <dbReference type="PROSITE" id="PS50878"/>
    </source>
</evidence>